<keyword evidence="3" id="KW-1185">Reference proteome</keyword>
<dbReference type="eggNOG" id="ENOG5032I1Z">
    <property type="taxonomic scope" value="Bacteria"/>
</dbReference>
<gene>
    <name evidence="2" type="ordered locus">Npun_F6121</name>
</gene>
<keyword evidence="1" id="KW-0812">Transmembrane</keyword>
<feature type="transmembrane region" description="Helical" evidence="1">
    <location>
        <begin position="341"/>
        <end position="362"/>
    </location>
</feature>
<dbReference type="RefSeq" id="WP_012412350.1">
    <property type="nucleotide sequence ID" value="NC_010628.1"/>
</dbReference>
<dbReference type="Proteomes" id="UP000001191">
    <property type="component" value="Chromosome"/>
</dbReference>
<dbReference type="EnsemblBacteria" id="ACC84409">
    <property type="protein sequence ID" value="ACC84409"/>
    <property type="gene ID" value="Npun_F6121"/>
</dbReference>
<evidence type="ECO:0000256" key="1">
    <source>
        <dbReference type="SAM" id="Phobius"/>
    </source>
</evidence>
<sequence length="364" mass="41816">MNNNSQGNQSNPNNQLISISNTNSNTGGYVTLPIASDQFQEFIVALLGRPQTIEKIIAGSFELNWNDIQNFNDLIDQRLTQKNQAVLISFQSKIYFNDDSSILLNSFQELITYREIRPIIPTALDMSWDYLIHFNNKQHPEKQTIDIHIQTAYHELVGIGRNKRNEIMLENYNINKNFIQLSIKYTARTWGMDMQSLLASQINSLIKIENSQKRFVNKHSTLIGAISGTSFFLGSIIGTYLASNAFIKNRLNKVNYDLNRIQTLPDKINIIAQYIVNGETPRYYLLAAIYILLSLIASFIIFAIVFDKANNEKRSFILLTDKAIQDKESTLKKIDKKWKEFILSIVISFIVNVLSSYLFAYITR</sequence>
<accession>B2IV16</accession>
<dbReference type="KEGG" id="npu:Npun_F6121"/>
<feature type="transmembrane region" description="Helical" evidence="1">
    <location>
        <begin position="222"/>
        <end position="242"/>
    </location>
</feature>
<dbReference type="OrthoDB" id="7069095at2"/>
<keyword evidence="1" id="KW-1133">Transmembrane helix</keyword>
<reference evidence="3" key="1">
    <citation type="submission" date="2008-04" db="EMBL/GenBank/DDBJ databases">
        <title>Complete sequence of chromosome of Nostoc punctiforme ATCC 29133.</title>
        <authorList>
            <consortium name="US DOE Joint Genome Institute"/>
            <person name="Copeland A."/>
            <person name="Lucas S."/>
            <person name="Lapidus A."/>
            <person name="Glavina del Rio T."/>
            <person name="Dalin E."/>
            <person name="Tice H."/>
            <person name="Pitluck S."/>
            <person name="Chain P."/>
            <person name="Malfatti S."/>
            <person name="Shin M."/>
            <person name="Vergez L."/>
            <person name="Schmutz J."/>
            <person name="Larimer F."/>
            <person name="Land M."/>
            <person name="Hauser L."/>
            <person name="Kyrpides N."/>
            <person name="Kim E."/>
            <person name="Meeks J.C."/>
            <person name="Elhai J."/>
            <person name="Campbell E.L."/>
            <person name="Thiel T."/>
            <person name="Longmire J."/>
            <person name="Potts M."/>
            <person name="Atlas R."/>
        </authorList>
    </citation>
    <scope>NUCLEOTIDE SEQUENCE [LARGE SCALE GENOMIC DNA]</scope>
    <source>
        <strain evidence="3">ATCC 29133 / PCC 73102</strain>
    </source>
</reference>
<feature type="transmembrane region" description="Helical" evidence="1">
    <location>
        <begin position="283"/>
        <end position="306"/>
    </location>
</feature>
<reference evidence="2 3" key="2">
    <citation type="journal article" date="2013" name="Plant Physiol.">
        <title>A Nostoc punctiforme Sugar Transporter Necessary to Establish a Cyanobacterium-Plant Symbiosis.</title>
        <authorList>
            <person name="Ekman M."/>
            <person name="Picossi S."/>
            <person name="Campbell E.L."/>
            <person name="Meeks J.C."/>
            <person name="Flores E."/>
        </authorList>
    </citation>
    <scope>NUCLEOTIDE SEQUENCE [LARGE SCALE GENOMIC DNA]</scope>
    <source>
        <strain evidence="3">ATCC 29133 / PCC 73102</strain>
    </source>
</reference>
<name>B2IV16_NOSP7</name>
<keyword evidence="1" id="KW-0472">Membrane</keyword>
<proteinExistence type="predicted"/>
<dbReference type="AlphaFoldDB" id="B2IV16"/>
<dbReference type="HOGENOM" id="CLU_771078_0_0_3"/>
<evidence type="ECO:0000313" key="2">
    <source>
        <dbReference type="EMBL" id="ACC84409.1"/>
    </source>
</evidence>
<dbReference type="EMBL" id="CP001037">
    <property type="protein sequence ID" value="ACC84409.1"/>
    <property type="molecule type" value="Genomic_DNA"/>
</dbReference>
<organism evidence="2 3">
    <name type="scientific">Nostoc punctiforme (strain ATCC 29133 / PCC 73102)</name>
    <dbReference type="NCBI Taxonomy" id="63737"/>
    <lineage>
        <taxon>Bacteria</taxon>
        <taxon>Bacillati</taxon>
        <taxon>Cyanobacteriota</taxon>
        <taxon>Cyanophyceae</taxon>
        <taxon>Nostocales</taxon>
        <taxon>Nostocaceae</taxon>
        <taxon>Nostoc</taxon>
    </lineage>
</organism>
<protein>
    <submittedName>
        <fullName evidence="2">Uncharacterized protein</fullName>
    </submittedName>
</protein>
<evidence type="ECO:0000313" key="3">
    <source>
        <dbReference type="Proteomes" id="UP000001191"/>
    </source>
</evidence>